<dbReference type="Pfam" id="PF00498">
    <property type="entry name" value="FHA"/>
    <property type="match status" value="1"/>
</dbReference>
<gene>
    <name evidence="3" type="ORF">CLV89_11137</name>
</gene>
<feature type="domain" description="FHA" evidence="2">
    <location>
        <begin position="28"/>
        <end position="78"/>
    </location>
</feature>
<name>A0A2T1AC38_TRISK</name>
<evidence type="ECO:0000313" key="4">
    <source>
        <dbReference type="Proteomes" id="UP000237718"/>
    </source>
</evidence>
<evidence type="ECO:0000256" key="1">
    <source>
        <dbReference type="SAM" id="MobiDB-lite"/>
    </source>
</evidence>
<dbReference type="RefSeq" id="WP_106164643.1">
    <property type="nucleotide sequence ID" value="NZ_PVUF01000011.1"/>
</dbReference>
<sequence length="444" mass="47362">MHLMLRIENTDRLENGGPISLLLDGREFTVGRRSTMDWMLPDPALHISGHHFTVRPDQGRYWLIDMSTNGTYLQGVPHRLSAPHPLQPGERILVGPYVIVVEDAAHNAPSAGAQPSPIPVEDEEDDPWGFSALGGVAPAVPNASPPAYQSSVAPPLDGFVAMPDPAPAPLPPQFVTDVPAPAPVDWPSLTPEAAPQDQLPAGANAIPPLPIPGGGGDTGQPVATSSAMPAEPRPFAPEAPPAREAEDGQGVAVLRAFCEGAGLDPENVSDVDPVALARMLGESSRVNADLVMAILRERSHMKQFTRAGERTMRNADGNNPLKFMQDTSSALEAMYLKPRDGFQTGADGFEAALRDIQQHQQAIFAALQPALAAVLEGLSPEEIEEQLPTGKLMPGSKRGRAWEAYVALWDARVARGDNGMLSVFLEAFARAYQQAHGDDENSAT</sequence>
<dbReference type="Proteomes" id="UP000237718">
    <property type="component" value="Unassembled WGS sequence"/>
</dbReference>
<dbReference type="SMART" id="SM00240">
    <property type="entry name" value="FHA"/>
    <property type="match status" value="1"/>
</dbReference>
<protein>
    <submittedName>
        <fullName evidence="3">FHA domain protein</fullName>
    </submittedName>
</protein>
<dbReference type="AlphaFoldDB" id="A0A2T1AC38"/>
<comment type="caution">
    <text evidence="3">The sequence shown here is derived from an EMBL/GenBank/DDBJ whole genome shotgun (WGS) entry which is preliminary data.</text>
</comment>
<dbReference type="NCBIfam" id="TIGR03354">
    <property type="entry name" value="VI_FHA"/>
    <property type="match status" value="1"/>
</dbReference>
<dbReference type="InterPro" id="IPR046883">
    <property type="entry name" value="T6SS_FHA_C"/>
</dbReference>
<dbReference type="Pfam" id="PF20232">
    <property type="entry name" value="T6SS_FHA_C"/>
    <property type="match status" value="1"/>
</dbReference>
<accession>A0A2T1AC38</accession>
<organism evidence="3 4">
    <name type="scientific">Tritonibacter scottomollicae</name>
    <name type="common">Epibacterium scottomollicae</name>
    <dbReference type="NCBI Taxonomy" id="483013"/>
    <lineage>
        <taxon>Bacteria</taxon>
        <taxon>Pseudomonadati</taxon>
        <taxon>Pseudomonadota</taxon>
        <taxon>Alphaproteobacteria</taxon>
        <taxon>Rhodobacterales</taxon>
        <taxon>Paracoccaceae</taxon>
        <taxon>Tritonibacter</taxon>
    </lineage>
</organism>
<evidence type="ECO:0000313" key="3">
    <source>
        <dbReference type="EMBL" id="PRZ46146.1"/>
    </source>
</evidence>
<dbReference type="SUPFAM" id="SSF49879">
    <property type="entry name" value="SMAD/FHA domain"/>
    <property type="match status" value="1"/>
</dbReference>
<feature type="region of interest" description="Disordered" evidence="1">
    <location>
        <begin position="178"/>
        <end position="248"/>
    </location>
</feature>
<dbReference type="OrthoDB" id="273564at2"/>
<dbReference type="CDD" id="cd00060">
    <property type="entry name" value="FHA"/>
    <property type="match status" value="1"/>
</dbReference>
<dbReference type="InterPro" id="IPR000253">
    <property type="entry name" value="FHA_dom"/>
</dbReference>
<dbReference type="InterPro" id="IPR008984">
    <property type="entry name" value="SMAD_FHA_dom_sf"/>
</dbReference>
<dbReference type="EMBL" id="PVUF01000011">
    <property type="protein sequence ID" value="PRZ46146.1"/>
    <property type="molecule type" value="Genomic_DNA"/>
</dbReference>
<dbReference type="Gene3D" id="2.60.200.20">
    <property type="match status" value="1"/>
</dbReference>
<feature type="compositionally biased region" description="Pro residues" evidence="1">
    <location>
        <begin position="231"/>
        <end position="240"/>
    </location>
</feature>
<dbReference type="PROSITE" id="PS50006">
    <property type="entry name" value="FHA_DOMAIN"/>
    <property type="match status" value="1"/>
</dbReference>
<proteinExistence type="predicted"/>
<dbReference type="InterPro" id="IPR017735">
    <property type="entry name" value="T6SS_FHA"/>
</dbReference>
<evidence type="ECO:0000259" key="2">
    <source>
        <dbReference type="PROSITE" id="PS50006"/>
    </source>
</evidence>
<reference evidence="3 4" key="1">
    <citation type="submission" date="2018-03" db="EMBL/GenBank/DDBJ databases">
        <title>Genomic Encyclopedia of Archaeal and Bacterial Type Strains, Phase II (KMG-II): from individual species to whole genera.</title>
        <authorList>
            <person name="Goeker M."/>
        </authorList>
    </citation>
    <scope>NUCLEOTIDE SEQUENCE [LARGE SCALE GENOMIC DNA]</scope>
    <source>
        <strain evidence="3 4">DSM 25328</strain>
    </source>
</reference>